<name>A0A6J5T898_9CAUD</name>
<gene>
    <name evidence="1" type="ORF">UFOVP1670_16</name>
</gene>
<reference evidence="1" key="1">
    <citation type="submission" date="2020-05" db="EMBL/GenBank/DDBJ databases">
        <authorList>
            <person name="Chiriac C."/>
            <person name="Salcher M."/>
            <person name="Ghai R."/>
            <person name="Kavagutti S V."/>
        </authorList>
    </citation>
    <scope>NUCLEOTIDE SEQUENCE</scope>
</reference>
<protein>
    <submittedName>
        <fullName evidence="1">Uncharacterized protein</fullName>
    </submittedName>
</protein>
<organism evidence="1">
    <name type="scientific">uncultured Caudovirales phage</name>
    <dbReference type="NCBI Taxonomy" id="2100421"/>
    <lineage>
        <taxon>Viruses</taxon>
        <taxon>Duplodnaviria</taxon>
        <taxon>Heunggongvirae</taxon>
        <taxon>Uroviricota</taxon>
        <taxon>Caudoviricetes</taxon>
        <taxon>Peduoviridae</taxon>
        <taxon>Maltschvirus</taxon>
        <taxon>Maltschvirus maltsch</taxon>
    </lineage>
</organism>
<sequence>MKVEIIKAYPPMIEEIDRAFHTRGRPIIYTWGTRVFNPMGVNVPGEIIAHESVHSGRQTNWTGRDDEGEIERWWHRYIDDAEFRLEEEIYAHKAEYQHLKDHTRDRNQRHRYLQHVAQKLAAPLYGNIITPRRAAGLLMGGA</sequence>
<evidence type="ECO:0000313" key="1">
    <source>
        <dbReference type="EMBL" id="CAB4223301.1"/>
    </source>
</evidence>
<dbReference type="EMBL" id="LR797531">
    <property type="protein sequence ID" value="CAB4223301.1"/>
    <property type="molecule type" value="Genomic_DNA"/>
</dbReference>
<accession>A0A6J5T898</accession>
<proteinExistence type="predicted"/>